<dbReference type="InterPro" id="IPR003593">
    <property type="entry name" value="AAA+_ATPase"/>
</dbReference>
<dbReference type="PROSITE" id="PS00674">
    <property type="entry name" value="AAA"/>
    <property type="match status" value="1"/>
</dbReference>
<feature type="region of interest" description="Disordered" evidence="6">
    <location>
        <begin position="18"/>
        <end position="124"/>
    </location>
</feature>
<dbReference type="InterPro" id="IPR041569">
    <property type="entry name" value="AAA_lid_3"/>
</dbReference>
<dbReference type="Gene3D" id="3.40.50.300">
    <property type="entry name" value="P-loop containing nucleotide triphosphate hydrolases"/>
    <property type="match status" value="1"/>
</dbReference>
<feature type="compositionally biased region" description="Basic and acidic residues" evidence="6">
    <location>
        <begin position="65"/>
        <end position="81"/>
    </location>
</feature>
<dbReference type="InterPro" id="IPR003960">
    <property type="entry name" value="ATPase_AAA_CS"/>
</dbReference>
<keyword evidence="2" id="KW-0547">Nucleotide-binding</keyword>
<evidence type="ECO:0000256" key="5">
    <source>
        <dbReference type="ARBA" id="ARBA00023128"/>
    </source>
</evidence>
<proteinExistence type="predicted"/>
<sequence>MGRRPGDHSASFRMYGALRSGLRASHRRRPARFISHRRYPLPPTRARAFHASRSLAQDNNPPADSENKPSDSKDGERKKAEGAAASADNADAVEDADVLAQKLQRSREMTRRYSSALRRSQRRNRAQDLPPVVVPSWFVKECVRLSDEAPNNKPLRQFVFELQRRGTDETGTCAIPINAPGAAVQLLSDFLFQAWGGGLGSDEKRRFARQWAASLGLPESEEVLQDLEIGGDGILSREEQRYWLQKEHLLQDPIRIKRKLEIDNTEIITANHHFALARQSGKLNDEAMRKIESVNFRLEATHHSEVFDPFRRRNAGYVPPFVKAEVHASIAASLSVAQLASTDSFPAAKTNLILHCPSSGKDKELDSLLADIAREEGADIISLNAQDLAEIAGDYLGDLPDPSPHSIRSLAYETYRLSSDLESDAFLDEAGKEEFGDEQEDATPSPATFSSMFPKPPAAAGFKMPISIVLPNALLSALKALQTPNQESTTSADIQPRSRTPVESQLEDLKIGNVLEHLIDASETKRSQKSFTDSTASALRTDKRSSRVPSGGFFSSLMTSTSQSTSTRDEINIDGALPSKAITQFNLSVKVGPVTAATSSKIQGSSKIVYIPDYKELNATHYGGRIIQKLEEIIRKRRLAGERIMVVGSTSSADLTPEFSKNGVQSLQSEGEAGFYRTIVVPVERSDNMHDLVGSLKSVVLPRPDASKYRRINVRHVFDMLRRLDPAAALHLSARETEDSSRAGPALASISGASFSKILTYDEVHRIALTALGLHAINPTSEHLTGAHIALAIGMLQASDQVKFDYVKRQALLPRPGDDSPTHSEFRRKVMETLRARTQSTTDNRDRDLEAKLEKVSQTATKHEKRLMPGIANPAQIKTTFDQIHVPTDTVDSIRTLTSLSLLRPDAFNYGVLATEKISGALLYGPPGTGKTLLAKAVAKESGSTVLEVSGSQIMDKYVGEGEKNVTAIFSLARKLSPCIVFLDEADAIFSSRDVGRERTSHRDILNQFLKEWDGLNDLSVFVMVATNRPFDLDDAVIRRLPRRLLVDLPTEKDRAAILKIHLRGEQLDESVDLDDIAKRTPFYSGSDLKNLAVSAALACVKEENEQAAIAAAKAAADAATSSPGPSSDVESKPSHLIRGLDYKFPDKRTLFKRHFDAALQEISASISENMSSLNAIKKFDEKYGDKKGKKTKHIFGIGVDKGTNEDVVRVRP</sequence>
<keyword evidence="3" id="KW-0472">Membrane</keyword>
<protein>
    <recommendedName>
        <fullName evidence="7">AAA+ ATPase domain-containing protein</fullName>
    </recommendedName>
</protein>
<dbReference type="Pfam" id="PF17862">
    <property type="entry name" value="AAA_lid_3"/>
    <property type="match status" value="1"/>
</dbReference>
<keyword evidence="9" id="KW-1185">Reference proteome</keyword>
<dbReference type="SMART" id="SM00382">
    <property type="entry name" value="AAA"/>
    <property type="match status" value="1"/>
</dbReference>
<feature type="compositionally biased region" description="Polar residues" evidence="6">
    <location>
        <begin position="529"/>
        <end position="538"/>
    </location>
</feature>
<feature type="region of interest" description="Disordered" evidence="6">
    <location>
        <begin position="524"/>
        <end position="567"/>
    </location>
</feature>
<keyword evidence="3" id="KW-1000">Mitochondrion outer membrane</keyword>
<dbReference type="EMBL" id="JAKJXO020000005">
    <property type="protein sequence ID" value="KAL1605343.1"/>
    <property type="molecule type" value="Genomic_DNA"/>
</dbReference>
<feature type="domain" description="AAA+ ATPase" evidence="7">
    <location>
        <begin position="917"/>
        <end position="1051"/>
    </location>
</feature>
<feature type="compositionally biased region" description="Basic residues" evidence="6">
    <location>
        <begin position="24"/>
        <end position="39"/>
    </location>
</feature>
<feature type="region of interest" description="Disordered" evidence="6">
    <location>
        <begin position="484"/>
        <end position="503"/>
    </location>
</feature>
<accession>A0ABR3RM54</accession>
<dbReference type="SUPFAM" id="SSF52540">
    <property type="entry name" value="P-loop containing nucleoside triphosphate hydrolases"/>
    <property type="match status" value="1"/>
</dbReference>
<feature type="region of interest" description="Disordered" evidence="6">
    <location>
        <begin position="433"/>
        <end position="452"/>
    </location>
</feature>
<organism evidence="8 9">
    <name type="scientific">Paraconiothyrium brasiliense</name>
    <dbReference type="NCBI Taxonomy" id="300254"/>
    <lineage>
        <taxon>Eukaryota</taxon>
        <taxon>Fungi</taxon>
        <taxon>Dikarya</taxon>
        <taxon>Ascomycota</taxon>
        <taxon>Pezizomycotina</taxon>
        <taxon>Dothideomycetes</taxon>
        <taxon>Pleosporomycetidae</taxon>
        <taxon>Pleosporales</taxon>
        <taxon>Massarineae</taxon>
        <taxon>Didymosphaeriaceae</taxon>
        <taxon>Paraconiothyrium</taxon>
    </lineage>
</organism>
<evidence type="ECO:0000256" key="4">
    <source>
        <dbReference type="ARBA" id="ARBA00022840"/>
    </source>
</evidence>
<dbReference type="Pfam" id="PF00004">
    <property type="entry name" value="AAA"/>
    <property type="match status" value="1"/>
</dbReference>
<dbReference type="Pfam" id="PF24581">
    <property type="entry name" value="DUF7608"/>
    <property type="match status" value="1"/>
</dbReference>
<dbReference type="InterPro" id="IPR051701">
    <property type="entry name" value="Mito_OM_Translocase_MSP1"/>
</dbReference>
<gene>
    <name evidence="8" type="ORF">SLS60_004891</name>
</gene>
<evidence type="ECO:0000256" key="2">
    <source>
        <dbReference type="ARBA" id="ARBA00022741"/>
    </source>
</evidence>
<dbReference type="InterPro" id="IPR003959">
    <property type="entry name" value="ATPase_AAA_core"/>
</dbReference>
<evidence type="ECO:0000259" key="7">
    <source>
        <dbReference type="SMART" id="SM00382"/>
    </source>
</evidence>
<comment type="subcellular location">
    <subcellularLocation>
        <location evidence="1">Mitochondrion outer membrane</location>
        <topology evidence="1">Single-pass membrane protein</topology>
    </subcellularLocation>
</comment>
<keyword evidence="5" id="KW-0496">Mitochondrion</keyword>
<evidence type="ECO:0000256" key="6">
    <source>
        <dbReference type="SAM" id="MobiDB-lite"/>
    </source>
</evidence>
<comment type="caution">
    <text evidence="8">The sequence shown here is derived from an EMBL/GenBank/DDBJ whole genome shotgun (WGS) entry which is preliminary data.</text>
</comment>
<keyword evidence="4" id="KW-0067">ATP-binding</keyword>
<dbReference type="PANTHER" id="PTHR45644">
    <property type="entry name" value="AAA ATPASE, PUTATIVE (AFU_ORTHOLOGUE AFUA_2G12920)-RELATED-RELATED"/>
    <property type="match status" value="1"/>
</dbReference>
<dbReference type="PANTHER" id="PTHR45644:SF56">
    <property type="entry name" value="AAA ATPASE, PUTATIVE (AFU_ORTHOLOGUE AFUA_2G12920)-RELATED"/>
    <property type="match status" value="1"/>
</dbReference>
<evidence type="ECO:0000313" key="9">
    <source>
        <dbReference type="Proteomes" id="UP001521785"/>
    </source>
</evidence>
<dbReference type="Gene3D" id="1.10.8.60">
    <property type="match status" value="1"/>
</dbReference>
<evidence type="ECO:0000313" key="8">
    <source>
        <dbReference type="EMBL" id="KAL1605343.1"/>
    </source>
</evidence>
<dbReference type="InterPro" id="IPR056027">
    <property type="entry name" value="DUF7608"/>
</dbReference>
<reference evidence="8 9" key="1">
    <citation type="submission" date="2024-02" db="EMBL/GenBank/DDBJ databases">
        <title>De novo assembly and annotation of 12 fungi associated with fruit tree decline syndrome in Ontario, Canada.</title>
        <authorList>
            <person name="Sulman M."/>
            <person name="Ellouze W."/>
            <person name="Ilyukhin E."/>
        </authorList>
    </citation>
    <scope>NUCLEOTIDE SEQUENCE [LARGE SCALE GENOMIC DNA]</scope>
    <source>
        <strain evidence="8 9">M42-189</strain>
    </source>
</reference>
<dbReference type="Proteomes" id="UP001521785">
    <property type="component" value="Unassembled WGS sequence"/>
</dbReference>
<dbReference type="InterPro" id="IPR027417">
    <property type="entry name" value="P-loop_NTPase"/>
</dbReference>
<name>A0ABR3RM54_9PLEO</name>
<feature type="compositionally biased region" description="Low complexity" evidence="6">
    <location>
        <begin position="555"/>
        <end position="566"/>
    </location>
</feature>
<evidence type="ECO:0000256" key="3">
    <source>
        <dbReference type="ARBA" id="ARBA00022787"/>
    </source>
</evidence>
<evidence type="ECO:0000256" key="1">
    <source>
        <dbReference type="ARBA" id="ARBA00004572"/>
    </source>
</evidence>